<dbReference type="GO" id="GO:0016788">
    <property type="term" value="F:hydrolase activity, acting on ester bonds"/>
    <property type="evidence" value="ECO:0007669"/>
    <property type="project" value="TreeGrafter"/>
</dbReference>
<dbReference type="Pfam" id="PF08925">
    <property type="entry name" value="DUF1907"/>
    <property type="match status" value="1"/>
</dbReference>
<keyword evidence="9" id="KW-1185">Reference proteome</keyword>
<evidence type="ECO:0000256" key="2">
    <source>
        <dbReference type="ARBA" id="ARBA00011245"/>
    </source>
</evidence>
<protein>
    <recommendedName>
        <fullName evidence="7">DUF1907 domain-containing protein</fullName>
    </recommendedName>
</protein>
<dbReference type="VEuPathDB" id="FungiDB:PV10_01807"/>
<evidence type="ECO:0000256" key="1">
    <source>
        <dbReference type="ARBA" id="ARBA00004123"/>
    </source>
</evidence>
<evidence type="ECO:0000256" key="6">
    <source>
        <dbReference type="ARBA" id="ARBA00023242"/>
    </source>
</evidence>
<dbReference type="HOGENOM" id="CLU_055541_0_0_1"/>
<proteinExistence type="predicted"/>
<feature type="domain" description="DUF1907" evidence="7">
    <location>
        <begin position="24"/>
        <end position="333"/>
    </location>
</feature>
<dbReference type="CDD" id="cd17298">
    <property type="entry name" value="DUF1907"/>
    <property type="match status" value="1"/>
</dbReference>
<evidence type="ECO:0000256" key="4">
    <source>
        <dbReference type="ARBA" id="ARBA00022801"/>
    </source>
</evidence>
<dbReference type="PANTHER" id="PTHR13204:SF1">
    <property type="entry name" value="ESTER HYDROLASE C11ORF54"/>
    <property type="match status" value="1"/>
</dbReference>
<evidence type="ECO:0000256" key="5">
    <source>
        <dbReference type="ARBA" id="ARBA00022833"/>
    </source>
</evidence>
<dbReference type="PANTHER" id="PTHR13204">
    <property type="entry name" value="PTD012 PROTEIN"/>
    <property type="match status" value="1"/>
</dbReference>
<dbReference type="GO" id="GO:0008270">
    <property type="term" value="F:zinc ion binding"/>
    <property type="evidence" value="ECO:0007669"/>
    <property type="project" value="TreeGrafter"/>
</dbReference>
<evidence type="ECO:0000313" key="8">
    <source>
        <dbReference type="EMBL" id="KIV98127.1"/>
    </source>
</evidence>
<keyword evidence="3" id="KW-0479">Metal-binding</keyword>
<dbReference type="OMA" id="YHIMPDF"/>
<reference evidence="8 9" key="1">
    <citation type="submission" date="2015-01" db="EMBL/GenBank/DDBJ databases">
        <title>The Genome Sequence of Exophiala mesophila CBS40295.</title>
        <authorList>
            <consortium name="The Broad Institute Genomics Platform"/>
            <person name="Cuomo C."/>
            <person name="de Hoog S."/>
            <person name="Gorbushina A."/>
            <person name="Stielow B."/>
            <person name="Teixiera M."/>
            <person name="Abouelleil A."/>
            <person name="Chapman S.B."/>
            <person name="Priest M."/>
            <person name="Young S.K."/>
            <person name="Wortman J."/>
            <person name="Nusbaum C."/>
            <person name="Birren B."/>
        </authorList>
    </citation>
    <scope>NUCLEOTIDE SEQUENCE [LARGE SCALE GENOMIC DNA]</scope>
    <source>
        <strain evidence="8 9">CBS 40295</strain>
    </source>
</reference>
<dbReference type="SUPFAM" id="SSF117856">
    <property type="entry name" value="AF0104/ALDC/Ptd012-like"/>
    <property type="match status" value="1"/>
</dbReference>
<dbReference type="RefSeq" id="XP_016229701.1">
    <property type="nucleotide sequence ID" value="XM_016366052.1"/>
</dbReference>
<keyword evidence="5" id="KW-0862">Zinc</keyword>
<evidence type="ECO:0000313" key="9">
    <source>
        <dbReference type="Proteomes" id="UP000054302"/>
    </source>
</evidence>
<keyword evidence="6" id="KW-0539">Nucleus</keyword>
<dbReference type="AlphaFoldDB" id="A0A0D1ZUB3"/>
<dbReference type="SMART" id="SM01168">
    <property type="entry name" value="DUF1907"/>
    <property type="match status" value="1"/>
</dbReference>
<name>A0A0D1ZUB3_EXOME</name>
<sequence>MSDHTRPVRHRALSPPSLSSLAASISSGLSTNFAHWSCDVETPPDLTLPPYHLAAPGLSGSTRVADVGGPPYLESKLDLTRKYDLAAIAQDVNLPASGGFLLGAGAGPFFHLGHNSELMPNYAYGTAADPCSSTSSPAIRNRTHYAKITPSNDPVCCPLPSSTGFGLMCNLYCSQGLPGPALHIKAKARTGPLNFTQSIQDGLKATFGENLISLGGVFILKSAKAKMHVMPDFPKNPFQSRKELVEWLRFFDMEFGGSNDPTGPLICLSVLHSGDDGGFDLRHEHTHCFTVDSGGDLDRETSKGGHYHFDLDETKDQVEYEGWFNVAEDLYRVDQPGQ</sequence>
<dbReference type="GeneID" id="27319652"/>
<evidence type="ECO:0000256" key="3">
    <source>
        <dbReference type="ARBA" id="ARBA00022723"/>
    </source>
</evidence>
<comment type="subunit">
    <text evidence="2">Monomer.</text>
</comment>
<keyword evidence="4" id="KW-0378">Hydrolase</keyword>
<dbReference type="InterPro" id="IPR015021">
    <property type="entry name" value="C11orf54_DUF1907"/>
</dbReference>
<dbReference type="GO" id="GO:0005634">
    <property type="term" value="C:nucleus"/>
    <property type="evidence" value="ECO:0007669"/>
    <property type="project" value="UniProtKB-SubCell"/>
</dbReference>
<organism evidence="8 9">
    <name type="scientific">Exophiala mesophila</name>
    <name type="common">Black yeast-like fungus</name>
    <dbReference type="NCBI Taxonomy" id="212818"/>
    <lineage>
        <taxon>Eukaryota</taxon>
        <taxon>Fungi</taxon>
        <taxon>Dikarya</taxon>
        <taxon>Ascomycota</taxon>
        <taxon>Pezizomycotina</taxon>
        <taxon>Eurotiomycetes</taxon>
        <taxon>Chaetothyriomycetidae</taxon>
        <taxon>Chaetothyriales</taxon>
        <taxon>Herpotrichiellaceae</taxon>
        <taxon>Exophiala</taxon>
    </lineage>
</organism>
<dbReference type="OrthoDB" id="5119241at2759"/>
<dbReference type="EMBL" id="KN847520">
    <property type="protein sequence ID" value="KIV98127.1"/>
    <property type="molecule type" value="Genomic_DNA"/>
</dbReference>
<evidence type="ECO:0000259" key="7">
    <source>
        <dbReference type="SMART" id="SM01168"/>
    </source>
</evidence>
<comment type="subcellular location">
    <subcellularLocation>
        <location evidence="1">Nucleus</location>
    </subcellularLocation>
</comment>
<gene>
    <name evidence="8" type="ORF">PV10_01807</name>
</gene>
<dbReference type="Proteomes" id="UP000054302">
    <property type="component" value="Unassembled WGS sequence"/>
</dbReference>
<accession>A0A0D1ZUB3</accession>